<evidence type="ECO:0000313" key="15">
    <source>
        <dbReference type="Proteomes" id="UP000002747"/>
    </source>
</evidence>
<comment type="function">
    <text evidence="1">This colicin is a channel-forming colicin. This class of transmembrane toxins depolarize the cytoplasmic membrane, leading to dissipation of cellular energy.</text>
</comment>
<evidence type="ECO:0000256" key="6">
    <source>
        <dbReference type="ARBA" id="ARBA00022692"/>
    </source>
</evidence>
<evidence type="ECO:0000256" key="11">
    <source>
        <dbReference type="SAM" id="Coils"/>
    </source>
</evidence>
<dbReference type="GO" id="GO:0050829">
    <property type="term" value="P:defense response to Gram-negative bacterium"/>
    <property type="evidence" value="ECO:0007669"/>
    <property type="project" value="InterPro"/>
</dbReference>
<dbReference type="GO" id="GO:0016020">
    <property type="term" value="C:membrane"/>
    <property type="evidence" value="ECO:0007669"/>
    <property type="project" value="UniProtKB-SubCell"/>
</dbReference>
<dbReference type="SUPFAM" id="SSF56837">
    <property type="entry name" value="Colicin"/>
    <property type="match status" value="1"/>
</dbReference>
<comment type="subcellular location">
    <subcellularLocation>
        <location evidence="3">Membrane</location>
    </subcellularLocation>
</comment>
<evidence type="ECO:0000256" key="1">
    <source>
        <dbReference type="ARBA" id="ARBA00002178"/>
    </source>
</evidence>
<dbReference type="Gene3D" id="1.10.490.30">
    <property type="entry name" value="Colicin"/>
    <property type="match status" value="1"/>
</dbReference>
<reference evidence="14 15" key="1">
    <citation type="journal article" date="2009" name="BMC Genomics">
        <title>Comparative genomics of the emerging human pathogen Photorhabdus asymbiotica with the insect pathogen Photorhabdus luminescens.</title>
        <authorList>
            <person name="Wilkinson P."/>
            <person name="Waterfield N.R."/>
            <person name="Crossman L."/>
            <person name="Corton C."/>
            <person name="Sanchez-Contreras M."/>
            <person name="Vlisidou I."/>
            <person name="Barron A."/>
            <person name="Bignell A."/>
            <person name="Clark L."/>
            <person name="Ormond D."/>
            <person name="Mayho M."/>
            <person name="Bason N."/>
            <person name="Smith F."/>
            <person name="Simmonds M."/>
            <person name="Churcher C."/>
            <person name="Harris D."/>
            <person name="Thompson N.R."/>
            <person name="Quail M."/>
            <person name="Parkhill J."/>
            <person name="ffrench-Constant R.H."/>
        </authorList>
    </citation>
    <scope>NUCLEOTIDE SEQUENCE [LARGE SCALE GENOMIC DNA]</scope>
    <source>
        <strain evidence="15">ATCC 43949 / 3105-77</strain>
    </source>
</reference>
<comment type="similarity">
    <text evidence="4">Belongs to the channel forming colicin family.</text>
</comment>
<evidence type="ECO:0000256" key="9">
    <source>
        <dbReference type="ARBA" id="ARBA00023048"/>
    </source>
</evidence>
<dbReference type="InterPro" id="IPR038283">
    <property type="entry name" value="Channel_colicin_C_sf"/>
</dbReference>
<evidence type="ECO:0000256" key="4">
    <source>
        <dbReference type="ARBA" id="ARBA00007595"/>
    </source>
</evidence>
<geneLocation type="plasmid" evidence="14 15">
    <name>pPAU1</name>
</geneLocation>
<keyword evidence="11" id="KW-0175">Coiled coil</keyword>
<keyword evidence="7 12" id="KW-1133">Transmembrane helix</keyword>
<dbReference type="AlphaFoldDB" id="C7BU82"/>
<dbReference type="Proteomes" id="UP000002747">
    <property type="component" value="Plasmid pPAU1"/>
</dbReference>
<evidence type="ECO:0000256" key="12">
    <source>
        <dbReference type="SAM" id="Phobius"/>
    </source>
</evidence>
<proteinExistence type="inferred from homology"/>
<dbReference type="PROSITE" id="PS00276">
    <property type="entry name" value="CHANNEL_COLICIN"/>
    <property type="match status" value="1"/>
</dbReference>
<evidence type="ECO:0000256" key="7">
    <source>
        <dbReference type="ARBA" id="ARBA00022989"/>
    </source>
</evidence>
<evidence type="ECO:0000256" key="10">
    <source>
        <dbReference type="ARBA" id="ARBA00023136"/>
    </source>
</evidence>
<evidence type="ECO:0000256" key="2">
    <source>
        <dbReference type="ARBA" id="ARBA00003197"/>
    </source>
</evidence>
<evidence type="ECO:0000313" key="14">
    <source>
        <dbReference type="EMBL" id="CAQ86493.1"/>
    </source>
</evidence>
<dbReference type="GO" id="GO:0140911">
    <property type="term" value="F:pore-forming activity"/>
    <property type="evidence" value="ECO:0007669"/>
    <property type="project" value="InterPro"/>
</dbReference>
<evidence type="ECO:0000259" key="13">
    <source>
        <dbReference type="PROSITE" id="PS00276"/>
    </source>
</evidence>
<feature type="transmembrane region" description="Helical" evidence="12">
    <location>
        <begin position="388"/>
        <end position="407"/>
    </location>
</feature>
<feature type="domain" description="Channel forming colicins" evidence="13">
    <location>
        <begin position="356"/>
        <end position="367"/>
    </location>
</feature>
<dbReference type="InterPro" id="IPR000293">
    <property type="entry name" value="Channel_colicin_C"/>
</dbReference>
<comment type="function">
    <text evidence="2">Colicins are polypeptide toxins produced by and active against E.coli and closely related bacteria.</text>
</comment>
<keyword evidence="14" id="KW-0614">Plasmid</keyword>
<keyword evidence="9" id="KW-0078">Bacteriocin</keyword>
<dbReference type="Pfam" id="PF01024">
    <property type="entry name" value="Colicin"/>
    <property type="match status" value="1"/>
</dbReference>
<keyword evidence="10 12" id="KW-0472">Membrane</keyword>
<dbReference type="eggNOG" id="ENOG50330N2">
    <property type="taxonomic scope" value="Bacteria"/>
</dbReference>
<dbReference type="PRINTS" id="PR00280">
    <property type="entry name" value="CHANLCOLICIN"/>
</dbReference>
<accession>C7BU82</accession>
<keyword evidence="6 12" id="KW-0812">Transmembrane</keyword>
<dbReference type="GO" id="GO:0031640">
    <property type="term" value="P:killing of cells of another organism"/>
    <property type="evidence" value="ECO:0007669"/>
    <property type="project" value="UniProtKB-KW"/>
</dbReference>
<feature type="coiled-coil region" evidence="11">
    <location>
        <begin position="214"/>
        <end position="241"/>
    </location>
</feature>
<feature type="coiled-coil region" evidence="11">
    <location>
        <begin position="282"/>
        <end position="309"/>
    </location>
</feature>
<sequence length="424" mass="47307">MKDDLIMSIYKLDTLVVTPHNSFFNKFRGNSGIDSGELSYIQAINAYCSPFLNGEKSECPVCGKINCPIFKKECDKLLNGQNNIDAKRNLMRGAYFGFPFLQIIEEYKKFENTYSNNLKANNIIPTVDVRKEMFKNYMDVAEICSRVPYQGRWSFINPARKGSELQFLPYSLTVALATLASDAGVDNIKNHSEMNEAMRKGDWDKAVKSFHAKMQYTETNVSVLNELIKEAERKKKSDEEINAIKNAVSYMSGVNKTIAEQYGDKVAKIAKEMQGEVKGKKIRNYQQALEVFEKTKNNLNKKVNAKDRAAIKKALETLDKHTLANNLKQMGKAFGIVGYSVQAINVYEKTKLGFETGNWSPLFLELESIAAGYGASALVGVALSMSGIAAPSVLFFALLGATASYYLSADNMGKINNFIVESIN</sequence>
<dbReference type="EMBL" id="FM162592">
    <property type="protein sequence ID" value="CAQ86493.1"/>
    <property type="molecule type" value="Genomic_DNA"/>
</dbReference>
<keyword evidence="8" id="KW-0044">Antibiotic</keyword>
<organism evidence="14 15">
    <name type="scientific">Photorhabdus asymbiotica subsp. asymbiotica (strain ATCC 43949 / 3105-77)</name>
    <name type="common">Xenorhabdus luminescens (strain 2)</name>
    <dbReference type="NCBI Taxonomy" id="553480"/>
    <lineage>
        <taxon>Bacteria</taxon>
        <taxon>Pseudomonadati</taxon>
        <taxon>Pseudomonadota</taxon>
        <taxon>Gammaproteobacteria</taxon>
        <taxon>Enterobacterales</taxon>
        <taxon>Morganellaceae</taxon>
        <taxon>Photorhabdus</taxon>
    </lineage>
</organism>
<name>C7BU82_PHOAA</name>
<dbReference type="KEGG" id="pay:PAU_pPAU1_0005"/>
<evidence type="ECO:0000256" key="3">
    <source>
        <dbReference type="ARBA" id="ARBA00004370"/>
    </source>
</evidence>
<protein>
    <submittedName>
        <fullName evidence="14">Colicin-like protein</fullName>
    </submittedName>
</protein>
<gene>
    <name evidence="14" type="ordered locus">PAU_pPAU1_0005</name>
</gene>
<evidence type="ECO:0000256" key="8">
    <source>
        <dbReference type="ARBA" id="ARBA00023022"/>
    </source>
</evidence>
<keyword evidence="5" id="KW-0929">Antimicrobial</keyword>
<evidence type="ECO:0000256" key="5">
    <source>
        <dbReference type="ARBA" id="ARBA00022529"/>
    </source>
</evidence>